<protein>
    <recommendedName>
        <fullName evidence="4">Deacetylase sirtuin-type domain-containing protein</fullName>
    </recommendedName>
</protein>
<dbReference type="Pfam" id="PF13289">
    <property type="entry name" value="SIR2_2"/>
    <property type="match status" value="1"/>
</dbReference>
<reference evidence="2 3" key="1">
    <citation type="submission" date="2020-07" db="EMBL/GenBank/DDBJ databases">
        <title>Sequencing the genomes of 1000 actinobacteria strains.</title>
        <authorList>
            <person name="Klenk H.-P."/>
        </authorList>
    </citation>
    <scope>NUCLEOTIDE SEQUENCE [LARGE SCALE GENOMIC DNA]</scope>
    <source>
        <strain evidence="2 3">DSM 23871</strain>
    </source>
</reference>
<dbReference type="Gene3D" id="3.40.50.1220">
    <property type="entry name" value="TPP-binding domain"/>
    <property type="match status" value="1"/>
</dbReference>
<evidence type="ECO:0000256" key="1">
    <source>
        <dbReference type="SAM" id="Coils"/>
    </source>
</evidence>
<dbReference type="SUPFAM" id="SSF52467">
    <property type="entry name" value="DHS-like NAD/FAD-binding domain"/>
    <property type="match status" value="1"/>
</dbReference>
<dbReference type="AlphaFoldDB" id="A0A852T5A1"/>
<keyword evidence="1" id="KW-0175">Coiled coil</keyword>
<feature type="coiled-coil region" evidence="1">
    <location>
        <begin position="496"/>
        <end position="549"/>
    </location>
</feature>
<dbReference type="RefSeq" id="WP_179457795.1">
    <property type="nucleotide sequence ID" value="NZ_BAAAPX010000001.1"/>
</dbReference>
<dbReference type="EMBL" id="JACCBJ010000001">
    <property type="protein sequence ID" value="NYD76041.1"/>
    <property type="molecule type" value="Genomic_DNA"/>
</dbReference>
<evidence type="ECO:0000313" key="3">
    <source>
        <dbReference type="Proteomes" id="UP000589620"/>
    </source>
</evidence>
<evidence type="ECO:0008006" key="4">
    <source>
        <dbReference type="Google" id="ProtNLM"/>
    </source>
</evidence>
<sequence>MPASEAGADGDRLLTLAFAIESNPSAYALLIGAGVSKSAGLPSAWEVITLLTAQLAHLRGESPPDPVEWYESTYGEKASYDLVLKRLAPTSFERQPLLRKQFETSDGLNGNPSPAHHAIADLAVLGAVKVIVTLNFDRLIEAALRQAGIEPTVIVTDADIEGMPALHTIDCCVIHLHGDYLNPDSMLNTDDELVEYSFPRQRILKQILRDYGLIAVGWSATYDTALRNAVAAGYRERYTLTWIEPYEQSRLAGELARLKNASMVKTSADDGLGRLADGVKSLRARKARHPLTVSTAIETAKRELSGGTVRIGLHDTLASELRRLHELDDIRNPIGRSDEPYSDVAERIDEASKVVCGLAATLAFWGDTVTDRWWLGELRRFGVVGQGGGATRLLERRLVAGVSLFYAAGVAAVAAERYDLLNRLFSMNQLDHQRTVDESFARRLGADNFPGEPRPRAVVRPILDEVLGVPDERLDEWWQQFEVLRYTYLLMRSPSYRQLFEENQSYEAQRRNALKMAGEVRLGVVPHEAKEYEQRAEAAEKEAAFAMRGIVGLIWPGSVHVMAARGASRDRGIPVALQLAADVEAEGQSHPLVASGFAENPTPLVVALRAVSDALGSRGDEIARMSQGGYIPMSVWLDGVSSG</sequence>
<dbReference type="Proteomes" id="UP000589620">
    <property type="component" value="Unassembled WGS sequence"/>
</dbReference>
<dbReference type="InterPro" id="IPR029035">
    <property type="entry name" value="DHS-like_NAD/FAD-binding_dom"/>
</dbReference>
<evidence type="ECO:0000313" key="2">
    <source>
        <dbReference type="EMBL" id="NYD76041.1"/>
    </source>
</evidence>
<name>A0A852T5A1_9MICO</name>
<organism evidence="2 3">
    <name type="scientific">Leifsonia soli</name>
    <dbReference type="NCBI Taxonomy" id="582665"/>
    <lineage>
        <taxon>Bacteria</taxon>
        <taxon>Bacillati</taxon>
        <taxon>Actinomycetota</taxon>
        <taxon>Actinomycetes</taxon>
        <taxon>Micrococcales</taxon>
        <taxon>Microbacteriaceae</taxon>
        <taxon>Leifsonia</taxon>
    </lineage>
</organism>
<proteinExistence type="predicted"/>
<accession>A0A852T5A1</accession>
<keyword evidence="3" id="KW-1185">Reference proteome</keyword>
<gene>
    <name evidence="2" type="ORF">BJ963_003560</name>
</gene>
<comment type="caution">
    <text evidence="2">The sequence shown here is derived from an EMBL/GenBank/DDBJ whole genome shotgun (WGS) entry which is preliminary data.</text>
</comment>